<dbReference type="AlphaFoldDB" id="A0AB39Y5L9"/>
<name>A0AB39Y5L9_9ACTN</name>
<dbReference type="InterPro" id="IPR056238">
    <property type="entry name" value="YunG-like"/>
</dbReference>
<protein>
    <submittedName>
        <fullName evidence="1">Uncharacterized protein</fullName>
    </submittedName>
</protein>
<dbReference type="Pfam" id="PF24585">
    <property type="entry name" value="YunG"/>
    <property type="match status" value="1"/>
</dbReference>
<accession>A0AB39Y5L9</accession>
<evidence type="ECO:0000313" key="1">
    <source>
        <dbReference type="EMBL" id="XDV65419.1"/>
    </source>
</evidence>
<dbReference type="EMBL" id="CP165727">
    <property type="protein sequence ID" value="XDV65419.1"/>
    <property type="molecule type" value="Genomic_DNA"/>
</dbReference>
<organism evidence="1">
    <name type="scientific">Streptomyces sp. R33</name>
    <dbReference type="NCBI Taxonomy" id="3238629"/>
    <lineage>
        <taxon>Bacteria</taxon>
        <taxon>Bacillati</taxon>
        <taxon>Actinomycetota</taxon>
        <taxon>Actinomycetes</taxon>
        <taxon>Kitasatosporales</taxon>
        <taxon>Streptomycetaceae</taxon>
        <taxon>Streptomyces</taxon>
    </lineage>
</organism>
<dbReference type="RefSeq" id="WP_030300919.1">
    <property type="nucleotide sequence ID" value="NZ_CP165727.1"/>
</dbReference>
<proteinExistence type="predicted"/>
<reference evidence="1" key="1">
    <citation type="submission" date="2024-08" db="EMBL/GenBank/DDBJ databases">
        <authorList>
            <person name="Yu S.T."/>
        </authorList>
    </citation>
    <scope>NUCLEOTIDE SEQUENCE</scope>
    <source>
        <strain evidence="1">R33</strain>
    </source>
</reference>
<sequence>MTTATPWTLKDIEAAIRAGWSAETCSPDDVERAPWTADNPAWGHCDITSLVVQDLMGGGLMVGEVWLEGEQQGFHTWNVLPGGIQVDLTREQFRRGQVVTEGRLMGPRPQGRLPRRWEEYQLLRGRVEARLGAIGG</sequence>
<gene>
    <name evidence="1" type="ORF">AB5J51_21970</name>
</gene>